<dbReference type="Gene3D" id="1.20.1250.20">
    <property type="entry name" value="MFS general substrate transporter like domains"/>
    <property type="match status" value="1"/>
</dbReference>
<dbReference type="SUPFAM" id="SSF103473">
    <property type="entry name" value="MFS general substrate transporter"/>
    <property type="match status" value="1"/>
</dbReference>
<reference evidence="7" key="1">
    <citation type="submission" date="2022-07" db="EMBL/GenBank/DDBJ databases">
        <title>Phylogenomic reconstructions and comparative analyses of Kickxellomycotina fungi.</title>
        <authorList>
            <person name="Reynolds N.K."/>
            <person name="Stajich J.E."/>
            <person name="Barry K."/>
            <person name="Grigoriev I.V."/>
            <person name="Crous P."/>
            <person name="Smith M.E."/>
        </authorList>
    </citation>
    <scope>NUCLEOTIDE SEQUENCE</scope>
    <source>
        <strain evidence="7">NBRC 100468</strain>
    </source>
</reference>
<feature type="transmembrane region" description="Helical" evidence="6">
    <location>
        <begin position="258"/>
        <end position="275"/>
    </location>
</feature>
<feature type="transmembrane region" description="Helical" evidence="6">
    <location>
        <begin position="216"/>
        <end position="238"/>
    </location>
</feature>
<dbReference type="OrthoDB" id="196103at2759"/>
<feature type="region of interest" description="Disordered" evidence="5">
    <location>
        <begin position="448"/>
        <end position="487"/>
    </location>
</feature>
<evidence type="ECO:0000256" key="2">
    <source>
        <dbReference type="ARBA" id="ARBA00022692"/>
    </source>
</evidence>
<feature type="transmembrane region" description="Helical" evidence="6">
    <location>
        <begin position="47"/>
        <end position="66"/>
    </location>
</feature>
<keyword evidence="2 6" id="KW-0812">Transmembrane</keyword>
<dbReference type="GO" id="GO:0016020">
    <property type="term" value="C:membrane"/>
    <property type="evidence" value="ECO:0007669"/>
    <property type="project" value="UniProtKB-SubCell"/>
</dbReference>
<gene>
    <name evidence="7" type="ORF">H4219_003376</name>
</gene>
<dbReference type="InterPro" id="IPR051617">
    <property type="entry name" value="UNC-93-like_regulator"/>
</dbReference>
<dbReference type="AlphaFoldDB" id="A0A9W7ZYW3"/>
<evidence type="ECO:0008006" key="9">
    <source>
        <dbReference type="Google" id="ProtNLM"/>
    </source>
</evidence>
<evidence type="ECO:0000256" key="4">
    <source>
        <dbReference type="ARBA" id="ARBA00023136"/>
    </source>
</evidence>
<feature type="transmembrane region" description="Helical" evidence="6">
    <location>
        <begin position="95"/>
        <end position="119"/>
    </location>
</feature>
<comment type="subcellular location">
    <subcellularLocation>
        <location evidence="1">Membrane</location>
        <topology evidence="1">Multi-pass membrane protein</topology>
    </subcellularLocation>
</comment>
<evidence type="ECO:0000256" key="3">
    <source>
        <dbReference type="ARBA" id="ARBA00022989"/>
    </source>
</evidence>
<organism evidence="7 8">
    <name type="scientific">Mycoemilia scoparia</name>
    <dbReference type="NCBI Taxonomy" id="417184"/>
    <lineage>
        <taxon>Eukaryota</taxon>
        <taxon>Fungi</taxon>
        <taxon>Fungi incertae sedis</taxon>
        <taxon>Zoopagomycota</taxon>
        <taxon>Kickxellomycotina</taxon>
        <taxon>Kickxellomycetes</taxon>
        <taxon>Kickxellales</taxon>
        <taxon>Kickxellaceae</taxon>
        <taxon>Mycoemilia</taxon>
    </lineage>
</organism>
<keyword evidence="8" id="KW-1185">Reference proteome</keyword>
<feature type="transmembrane region" description="Helical" evidence="6">
    <location>
        <begin position="287"/>
        <end position="307"/>
    </location>
</feature>
<dbReference type="EMBL" id="JANBPU010000080">
    <property type="protein sequence ID" value="KAJ1917115.1"/>
    <property type="molecule type" value="Genomic_DNA"/>
</dbReference>
<feature type="transmembrane region" description="Helical" evidence="6">
    <location>
        <begin position="71"/>
        <end position="89"/>
    </location>
</feature>
<dbReference type="PANTHER" id="PTHR23294">
    <property type="entry name" value="ET TRANSLATION PRODUCT-RELATED"/>
    <property type="match status" value="1"/>
</dbReference>
<feature type="transmembrane region" description="Helical" evidence="6">
    <location>
        <begin position="9"/>
        <end position="27"/>
    </location>
</feature>
<evidence type="ECO:0000256" key="5">
    <source>
        <dbReference type="SAM" id="MobiDB-lite"/>
    </source>
</evidence>
<dbReference type="Pfam" id="PF05978">
    <property type="entry name" value="UNC-93"/>
    <property type="match status" value="1"/>
</dbReference>
<sequence>MGYYSAKVQIYILGLVCFFGPGMFNALNGMGGGGQLNQKNGNNANTALYSTFTLFGLVGGAIVNLFGIRPCMFIAGLTYALYSGSYILVNSTGNGSLTVACGALLGAGAGVFWAAQGMIMMSYPRDDEKGAFITIFWVIFNLGGVLGGIVPFVINYHNTGALSNAAYIAFVVLESLGAFMSWALVPPRKVVRADGSHIKIDPHPSIKSQLQGMGRIMTNPLIFALIPLSFSSNFYYSYQFSVYNGKLFTTRTRGFNNMWYWCSEIIASLCFGALLDTKSMSRKKRGIVSLSIVAVLWNLCWILTYRIQRHYSADKEYPGGQIDFLEPHRSALPIALYAFMGVCDALWQNMAYWLLGTLATDPSTSAHYAGVYKSMQSLGAAVAWQLAAKEVNYMVQMATNWALINLSIPTMLFVTMRIKDSDKGMDGEQDITAATTTTYSRYDGNTEADTGSYSWNKEKADQSTIAEDTTGLGRNDATLTSSNPNYA</sequence>
<evidence type="ECO:0000313" key="7">
    <source>
        <dbReference type="EMBL" id="KAJ1917115.1"/>
    </source>
</evidence>
<dbReference type="InterPro" id="IPR036259">
    <property type="entry name" value="MFS_trans_sf"/>
</dbReference>
<feature type="compositionally biased region" description="Polar residues" evidence="5">
    <location>
        <begin position="477"/>
        <end position="487"/>
    </location>
</feature>
<accession>A0A9W7ZYW3</accession>
<name>A0A9W7ZYW3_9FUNG</name>
<dbReference type="InterPro" id="IPR010291">
    <property type="entry name" value="Ion_channel_UNC-93"/>
</dbReference>
<dbReference type="Proteomes" id="UP001150538">
    <property type="component" value="Unassembled WGS sequence"/>
</dbReference>
<keyword evidence="4 6" id="KW-0472">Membrane</keyword>
<feature type="transmembrane region" description="Helical" evidence="6">
    <location>
        <begin position="166"/>
        <end position="185"/>
    </location>
</feature>
<evidence type="ECO:0000256" key="6">
    <source>
        <dbReference type="SAM" id="Phobius"/>
    </source>
</evidence>
<feature type="transmembrane region" description="Helical" evidence="6">
    <location>
        <begin position="131"/>
        <end position="154"/>
    </location>
</feature>
<comment type="caution">
    <text evidence="7">The sequence shown here is derived from an EMBL/GenBank/DDBJ whole genome shotgun (WGS) entry which is preliminary data.</text>
</comment>
<evidence type="ECO:0000313" key="8">
    <source>
        <dbReference type="Proteomes" id="UP001150538"/>
    </source>
</evidence>
<evidence type="ECO:0000256" key="1">
    <source>
        <dbReference type="ARBA" id="ARBA00004141"/>
    </source>
</evidence>
<dbReference type="PANTHER" id="PTHR23294:SF59">
    <property type="entry name" value="UNC93-LIKE PROTEIN C922.05C"/>
    <property type="match status" value="1"/>
</dbReference>
<protein>
    <recommendedName>
        <fullName evidence="9">MFS general substrate transporter</fullName>
    </recommendedName>
</protein>
<proteinExistence type="predicted"/>
<keyword evidence="3 6" id="KW-1133">Transmembrane helix</keyword>